<evidence type="ECO:0000256" key="5">
    <source>
        <dbReference type="ARBA" id="ARBA00022989"/>
    </source>
</evidence>
<dbReference type="OrthoDB" id="10253736at2759"/>
<dbReference type="AlphaFoldDB" id="A0A6A6B342"/>
<dbReference type="PANTHER" id="PTHR24322">
    <property type="entry name" value="PKSB"/>
    <property type="match status" value="1"/>
</dbReference>
<dbReference type="Pfam" id="PF00106">
    <property type="entry name" value="adh_short"/>
    <property type="match status" value="1"/>
</dbReference>
<keyword evidence="15" id="KW-1185">Reference proteome</keyword>
<evidence type="ECO:0000256" key="11">
    <source>
        <dbReference type="ARBA" id="ARBA00082544"/>
    </source>
</evidence>
<keyword evidence="5 13" id="KW-1133">Transmembrane helix</keyword>
<dbReference type="PRINTS" id="PR00080">
    <property type="entry name" value="SDRFAMILY"/>
</dbReference>
<organism evidence="14 15">
    <name type="scientific">Aplosporella prunicola CBS 121167</name>
    <dbReference type="NCBI Taxonomy" id="1176127"/>
    <lineage>
        <taxon>Eukaryota</taxon>
        <taxon>Fungi</taxon>
        <taxon>Dikarya</taxon>
        <taxon>Ascomycota</taxon>
        <taxon>Pezizomycotina</taxon>
        <taxon>Dothideomycetes</taxon>
        <taxon>Dothideomycetes incertae sedis</taxon>
        <taxon>Botryosphaeriales</taxon>
        <taxon>Aplosporellaceae</taxon>
        <taxon>Aplosporella</taxon>
    </lineage>
</organism>
<dbReference type="EMBL" id="ML995498">
    <property type="protein sequence ID" value="KAF2138018.1"/>
    <property type="molecule type" value="Genomic_DNA"/>
</dbReference>
<evidence type="ECO:0000256" key="12">
    <source>
        <dbReference type="RuleBase" id="RU000363"/>
    </source>
</evidence>
<evidence type="ECO:0000256" key="6">
    <source>
        <dbReference type="ARBA" id="ARBA00023002"/>
    </source>
</evidence>
<evidence type="ECO:0000313" key="15">
    <source>
        <dbReference type="Proteomes" id="UP000799438"/>
    </source>
</evidence>
<gene>
    <name evidence="14" type="ORF">K452DRAFT_301399</name>
</gene>
<evidence type="ECO:0000256" key="13">
    <source>
        <dbReference type="SAM" id="Phobius"/>
    </source>
</evidence>
<reference evidence="14" key="1">
    <citation type="journal article" date="2020" name="Stud. Mycol.">
        <title>101 Dothideomycetes genomes: a test case for predicting lifestyles and emergence of pathogens.</title>
        <authorList>
            <person name="Haridas S."/>
            <person name="Albert R."/>
            <person name="Binder M."/>
            <person name="Bloem J."/>
            <person name="Labutti K."/>
            <person name="Salamov A."/>
            <person name="Andreopoulos B."/>
            <person name="Baker S."/>
            <person name="Barry K."/>
            <person name="Bills G."/>
            <person name="Bluhm B."/>
            <person name="Cannon C."/>
            <person name="Castanera R."/>
            <person name="Culley D."/>
            <person name="Daum C."/>
            <person name="Ezra D."/>
            <person name="Gonzalez J."/>
            <person name="Henrissat B."/>
            <person name="Kuo A."/>
            <person name="Liang C."/>
            <person name="Lipzen A."/>
            <person name="Lutzoni F."/>
            <person name="Magnuson J."/>
            <person name="Mondo S."/>
            <person name="Nolan M."/>
            <person name="Ohm R."/>
            <person name="Pangilinan J."/>
            <person name="Park H.-J."/>
            <person name="Ramirez L."/>
            <person name="Alfaro M."/>
            <person name="Sun H."/>
            <person name="Tritt A."/>
            <person name="Yoshinaga Y."/>
            <person name="Zwiers L.-H."/>
            <person name="Turgeon B."/>
            <person name="Goodwin S."/>
            <person name="Spatafora J."/>
            <person name="Crous P."/>
            <person name="Grigoriev I."/>
        </authorList>
    </citation>
    <scope>NUCLEOTIDE SEQUENCE</scope>
    <source>
        <strain evidence="14">CBS 121167</strain>
    </source>
</reference>
<evidence type="ECO:0000256" key="8">
    <source>
        <dbReference type="ARBA" id="ARBA00023136"/>
    </source>
</evidence>
<evidence type="ECO:0000313" key="14">
    <source>
        <dbReference type="EMBL" id="KAF2138018.1"/>
    </source>
</evidence>
<dbReference type="InterPro" id="IPR002347">
    <property type="entry name" value="SDR_fam"/>
</dbReference>
<feature type="transmembrane region" description="Helical" evidence="13">
    <location>
        <begin position="30"/>
        <end position="47"/>
    </location>
</feature>
<evidence type="ECO:0000256" key="10">
    <source>
        <dbReference type="ARBA" id="ARBA00068717"/>
    </source>
</evidence>
<keyword evidence="4" id="KW-0521">NADP</keyword>
<dbReference type="InterPro" id="IPR036291">
    <property type="entry name" value="NAD(P)-bd_dom_sf"/>
</dbReference>
<evidence type="ECO:0000256" key="3">
    <source>
        <dbReference type="ARBA" id="ARBA00022692"/>
    </source>
</evidence>
<dbReference type="PANTHER" id="PTHR24322:SF736">
    <property type="entry name" value="RETINOL DEHYDROGENASE 10"/>
    <property type="match status" value="1"/>
</dbReference>
<dbReference type="PRINTS" id="PR00081">
    <property type="entry name" value="GDHRDH"/>
</dbReference>
<evidence type="ECO:0000256" key="4">
    <source>
        <dbReference type="ARBA" id="ARBA00022857"/>
    </source>
</evidence>
<dbReference type="GO" id="GO:0052650">
    <property type="term" value="F:all-trans-retinol dehydrogenase (NADP+) activity"/>
    <property type="evidence" value="ECO:0007669"/>
    <property type="project" value="UniProtKB-ARBA"/>
</dbReference>
<accession>A0A6A6B342</accession>
<comment type="subcellular location">
    <subcellularLocation>
        <location evidence="1">Membrane</location>
        <topology evidence="1">Multi-pass membrane protein</topology>
    </subcellularLocation>
</comment>
<feature type="transmembrane region" description="Helical" evidence="13">
    <location>
        <begin position="7"/>
        <end position="24"/>
    </location>
</feature>
<dbReference type="GO" id="GO:0016020">
    <property type="term" value="C:membrane"/>
    <property type="evidence" value="ECO:0007669"/>
    <property type="project" value="UniProtKB-SubCell"/>
</dbReference>
<comment type="similarity">
    <text evidence="2 12">Belongs to the short-chain dehydrogenases/reductases (SDR) family.</text>
</comment>
<protein>
    <recommendedName>
        <fullName evidence="10">Short-chain dehydrogenase/reductase 3</fullName>
    </recommendedName>
    <alternativeName>
        <fullName evidence="11">Retinal short-chain dehydrogenase/reductase 1</fullName>
    </alternativeName>
</protein>
<evidence type="ECO:0000256" key="1">
    <source>
        <dbReference type="ARBA" id="ARBA00004141"/>
    </source>
</evidence>
<dbReference type="GeneID" id="54299932"/>
<evidence type="ECO:0000256" key="7">
    <source>
        <dbReference type="ARBA" id="ARBA00023098"/>
    </source>
</evidence>
<keyword evidence="6" id="KW-0560">Oxidoreductase</keyword>
<evidence type="ECO:0000256" key="2">
    <source>
        <dbReference type="ARBA" id="ARBA00006484"/>
    </source>
</evidence>
<evidence type="ECO:0000256" key="9">
    <source>
        <dbReference type="ARBA" id="ARBA00059620"/>
    </source>
</evidence>
<sequence>MSALANFGLAILLGLTNHFLPGLIGTTSEAQFIGEVAFPLLQLYIVYKNPVSSLAYVLSRWRGVNNKVYGSIDLAVFWINWIVVVYLWVITPANEKLNRWARNKWLWEFKKDPLMRFAAEEKKWKWPNEIAVITGASNGIGAFVAQGLAAKGMKVAVLDVQPPAEEVLKDGPNITYFECDITSPEAVCHSADMVRSTLGQPSILINNAGVGNQATILDLPPAKVQNTFNVNVVSHWYTIQAFLPDMIAKKKGHVVTVASTMSYVGNPTTVDYNATKAALLGLHDGLNLELKHVYRCPEIKTTIFHPHWTKTRLIDPFVPALQASGAQIMEPQQVADAILKQVFSGQSGQVFVPEEHSCTMPILRALPTWLYEWSRDRALGA</sequence>
<dbReference type="Proteomes" id="UP000799438">
    <property type="component" value="Unassembled WGS sequence"/>
</dbReference>
<comment type="function">
    <text evidence="9">Catalyzes the reduction of all-trans-retinal to all-trans-retinol in the presence of NADPH.</text>
</comment>
<dbReference type="RefSeq" id="XP_033393731.1">
    <property type="nucleotide sequence ID" value="XM_033542435.1"/>
</dbReference>
<keyword evidence="8 13" id="KW-0472">Membrane</keyword>
<feature type="transmembrane region" description="Helical" evidence="13">
    <location>
        <begin position="68"/>
        <end position="89"/>
    </location>
</feature>
<keyword evidence="3 13" id="KW-0812">Transmembrane</keyword>
<dbReference type="SUPFAM" id="SSF51735">
    <property type="entry name" value="NAD(P)-binding Rossmann-fold domains"/>
    <property type="match status" value="1"/>
</dbReference>
<name>A0A6A6B342_9PEZI</name>
<dbReference type="Gene3D" id="3.40.50.720">
    <property type="entry name" value="NAD(P)-binding Rossmann-like Domain"/>
    <property type="match status" value="1"/>
</dbReference>
<keyword evidence="7" id="KW-0443">Lipid metabolism</keyword>
<proteinExistence type="inferred from homology"/>
<dbReference type="FunFam" id="3.40.50.720:FF:000131">
    <property type="entry name" value="Short-chain dehydrogenase/reductase 3"/>
    <property type="match status" value="1"/>
</dbReference>